<name>A0A9W7AQQ7_9STRA</name>
<feature type="domain" description="Phosducin" evidence="3">
    <location>
        <begin position="82"/>
        <end position="232"/>
    </location>
</feature>
<dbReference type="InterPro" id="IPR051498">
    <property type="entry name" value="Phosducin-like_chap/apop_reg"/>
</dbReference>
<evidence type="ECO:0000256" key="2">
    <source>
        <dbReference type="SAM" id="MobiDB-lite"/>
    </source>
</evidence>
<dbReference type="InterPro" id="IPR036249">
    <property type="entry name" value="Thioredoxin-like_sf"/>
</dbReference>
<dbReference type="GO" id="GO:0005737">
    <property type="term" value="C:cytoplasm"/>
    <property type="evidence" value="ECO:0007669"/>
    <property type="project" value="TreeGrafter"/>
</dbReference>
<keyword evidence="5" id="KW-1185">Reference proteome</keyword>
<evidence type="ECO:0000313" key="4">
    <source>
        <dbReference type="EMBL" id="GMH72669.1"/>
    </source>
</evidence>
<dbReference type="InterPro" id="IPR024253">
    <property type="entry name" value="Phosducin_thioredoxin-like_dom"/>
</dbReference>
<dbReference type="OrthoDB" id="45518at2759"/>
<proteinExistence type="inferred from homology"/>
<sequence length="273" mass="30587">MSNLINYDGITPSIPHSGETTDFEDALIKHDVIDKRQALGNKGMTEEQINSVLSRDASNLKPDTANYHTDLPSNSDSDFSDSDDDFLASYRSHRLQELQEMSAEKAKKNLNRFNGVDEISRDEWASAVNGVSEDGTWVVVNLEHSGNDDTKNVTECLKNLASRFGGVKFLRINYKAAIENWPESNLPTVFCYREGELQKQMIGQEQTGGPLTTVQRLEWRLKRLGVLKESELEEDGKKVVKKSNVLKIDKLSRKGGVAMETWGDSDDEDVGND</sequence>
<evidence type="ECO:0000259" key="3">
    <source>
        <dbReference type="Pfam" id="PF02114"/>
    </source>
</evidence>
<dbReference type="Proteomes" id="UP001165085">
    <property type="component" value="Unassembled WGS sequence"/>
</dbReference>
<protein>
    <recommendedName>
        <fullName evidence="3">Phosducin domain-containing protein</fullName>
    </recommendedName>
</protein>
<accession>A0A9W7AQQ7</accession>
<dbReference type="EMBL" id="BRXY01000159">
    <property type="protein sequence ID" value="GMH72669.1"/>
    <property type="molecule type" value="Genomic_DNA"/>
</dbReference>
<comment type="similarity">
    <text evidence="1">Belongs to the phosducin family.</text>
</comment>
<reference evidence="5" key="1">
    <citation type="journal article" date="2023" name="Commun. Biol.">
        <title>Genome analysis of Parmales, the sister group of diatoms, reveals the evolutionary specialization of diatoms from phago-mixotrophs to photoautotrophs.</title>
        <authorList>
            <person name="Ban H."/>
            <person name="Sato S."/>
            <person name="Yoshikawa S."/>
            <person name="Yamada K."/>
            <person name="Nakamura Y."/>
            <person name="Ichinomiya M."/>
            <person name="Sato N."/>
            <person name="Blanc-Mathieu R."/>
            <person name="Endo H."/>
            <person name="Kuwata A."/>
            <person name="Ogata H."/>
        </authorList>
    </citation>
    <scope>NUCLEOTIDE SEQUENCE [LARGE SCALE GENOMIC DNA]</scope>
    <source>
        <strain evidence="5">NIES 3701</strain>
    </source>
</reference>
<organism evidence="4 5">
    <name type="scientific">Triparma strigata</name>
    <dbReference type="NCBI Taxonomy" id="1606541"/>
    <lineage>
        <taxon>Eukaryota</taxon>
        <taxon>Sar</taxon>
        <taxon>Stramenopiles</taxon>
        <taxon>Ochrophyta</taxon>
        <taxon>Bolidophyceae</taxon>
        <taxon>Parmales</taxon>
        <taxon>Triparmaceae</taxon>
        <taxon>Triparma</taxon>
    </lineage>
</organism>
<dbReference type="Gene3D" id="3.40.30.10">
    <property type="entry name" value="Glutaredoxin"/>
    <property type="match status" value="1"/>
</dbReference>
<dbReference type="PANTHER" id="PTHR45809:SF3">
    <property type="entry name" value="VIRAL IAP-ASSOCIATED FACTOR HOMOLOG"/>
    <property type="match status" value="1"/>
</dbReference>
<dbReference type="SUPFAM" id="SSF52833">
    <property type="entry name" value="Thioredoxin-like"/>
    <property type="match status" value="1"/>
</dbReference>
<dbReference type="AlphaFoldDB" id="A0A9W7AQQ7"/>
<comment type="caution">
    <text evidence="4">The sequence shown here is derived from an EMBL/GenBank/DDBJ whole genome shotgun (WGS) entry which is preliminary data.</text>
</comment>
<dbReference type="Pfam" id="PF02114">
    <property type="entry name" value="Phosducin"/>
    <property type="match status" value="1"/>
</dbReference>
<feature type="region of interest" description="Disordered" evidence="2">
    <location>
        <begin position="55"/>
        <end position="82"/>
    </location>
</feature>
<dbReference type="PANTHER" id="PTHR45809">
    <property type="entry name" value="VIRAL IAP-ASSOCIATED FACTOR HOMOLOG"/>
    <property type="match status" value="1"/>
</dbReference>
<evidence type="ECO:0000256" key="1">
    <source>
        <dbReference type="ARBA" id="ARBA00009686"/>
    </source>
</evidence>
<gene>
    <name evidence="4" type="ORF">TrST_g12101</name>
</gene>
<dbReference type="GO" id="GO:0006457">
    <property type="term" value="P:protein folding"/>
    <property type="evidence" value="ECO:0007669"/>
    <property type="project" value="TreeGrafter"/>
</dbReference>
<evidence type="ECO:0000313" key="5">
    <source>
        <dbReference type="Proteomes" id="UP001165085"/>
    </source>
</evidence>